<proteinExistence type="predicted"/>
<sequence>MNRVKHGLAVFYAAYGRRRKAEHIRRHGRGLLMQLRDRLNRPLDAFVRDVFAVYVFDDADHGLLLVQQFKRAARKVVNGHVDGV</sequence>
<name>A0A645D086_9ZZZZ</name>
<gene>
    <name evidence="1" type="ORF">SDC9_129888</name>
</gene>
<dbReference type="AlphaFoldDB" id="A0A645D086"/>
<accession>A0A645D086</accession>
<reference evidence="1" key="1">
    <citation type="submission" date="2019-08" db="EMBL/GenBank/DDBJ databases">
        <authorList>
            <person name="Kucharzyk K."/>
            <person name="Murdoch R.W."/>
            <person name="Higgins S."/>
            <person name="Loffler F."/>
        </authorList>
    </citation>
    <scope>NUCLEOTIDE SEQUENCE</scope>
</reference>
<dbReference type="EMBL" id="VSSQ01031789">
    <property type="protein sequence ID" value="MPM82826.1"/>
    <property type="molecule type" value="Genomic_DNA"/>
</dbReference>
<comment type="caution">
    <text evidence="1">The sequence shown here is derived from an EMBL/GenBank/DDBJ whole genome shotgun (WGS) entry which is preliminary data.</text>
</comment>
<evidence type="ECO:0000313" key="1">
    <source>
        <dbReference type="EMBL" id="MPM82826.1"/>
    </source>
</evidence>
<protein>
    <submittedName>
        <fullName evidence="1">Uncharacterized protein</fullName>
    </submittedName>
</protein>
<organism evidence="1">
    <name type="scientific">bioreactor metagenome</name>
    <dbReference type="NCBI Taxonomy" id="1076179"/>
    <lineage>
        <taxon>unclassified sequences</taxon>
        <taxon>metagenomes</taxon>
        <taxon>ecological metagenomes</taxon>
    </lineage>
</organism>